<dbReference type="PANTHER" id="PTHR42939:SF1">
    <property type="entry name" value="ABC TRANSPORTER ATP-BINDING PROTEIN ALBC-RELATED"/>
    <property type="match status" value="1"/>
</dbReference>
<proteinExistence type="predicted"/>
<dbReference type="SUPFAM" id="SSF52540">
    <property type="entry name" value="P-loop containing nucleoside triphosphate hydrolases"/>
    <property type="match status" value="1"/>
</dbReference>
<dbReference type="InterPro" id="IPR003593">
    <property type="entry name" value="AAA+_ATPase"/>
</dbReference>
<keyword evidence="3 5" id="KW-0067">ATP-binding</keyword>
<dbReference type="PROSITE" id="PS50893">
    <property type="entry name" value="ABC_TRANSPORTER_2"/>
    <property type="match status" value="1"/>
</dbReference>
<evidence type="ECO:0000256" key="3">
    <source>
        <dbReference type="ARBA" id="ARBA00022840"/>
    </source>
</evidence>
<dbReference type="Pfam" id="PF00005">
    <property type="entry name" value="ABC_tran"/>
    <property type="match status" value="1"/>
</dbReference>
<organism evidence="5 6">
    <name type="scientific">Caldicellulosiruptor morganii</name>
    <dbReference type="NCBI Taxonomy" id="1387555"/>
    <lineage>
        <taxon>Bacteria</taxon>
        <taxon>Bacillati</taxon>
        <taxon>Bacillota</taxon>
        <taxon>Bacillota incertae sedis</taxon>
        <taxon>Caldicellulosiruptorales</taxon>
        <taxon>Caldicellulosiruptoraceae</taxon>
        <taxon>Caldicellulosiruptor</taxon>
    </lineage>
</organism>
<feature type="domain" description="ABC transporter" evidence="4">
    <location>
        <begin position="7"/>
        <end position="243"/>
    </location>
</feature>
<dbReference type="RefSeq" id="WP_011916141.1">
    <property type="nucleotide sequence ID" value="NZ_CP113865.1"/>
</dbReference>
<evidence type="ECO:0000256" key="2">
    <source>
        <dbReference type="ARBA" id="ARBA00022741"/>
    </source>
</evidence>
<dbReference type="Gene3D" id="3.40.50.300">
    <property type="entry name" value="P-loop containing nucleotide triphosphate hydrolases"/>
    <property type="match status" value="1"/>
</dbReference>
<keyword evidence="1" id="KW-0813">Transport</keyword>
<reference evidence="5" key="1">
    <citation type="submission" date="2022-12" db="EMBL/GenBank/DDBJ databases">
        <authorList>
            <person name="Bing R.G."/>
            <person name="Willard D.J."/>
            <person name="Manesh M.J.H."/>
            <person name="Laemthong T."/>
            <person name="Crosby J.R."/>
            <person name="Kelly R.M."/>
        </authorList>
    </citation>
    <scope>NUCLEOTIDE SEQUENCE</scope>
    <source>
        <strain evidence="5">DSM 8990</strain>
    </source>
</reference>
<accession>A0ABY7BMR1</accession>
<dbReference type="SMART" id="SM00382">
    <property type="entry name" value="AAA"/>
    <property type="match status" value="1"/>
</dbReference>
<evidence type="ECO:0000259" key="4">
    <source>
        <dbReference type="PROSITE" id="PS50893"/>
    </source>
</evidence>
<dbReference type="Proteomes" id="UP001164909">
    <property type="component" value="Chromosome"/>
</dbReference>
<evidence type="ECO:0000256" key="1">
    <source>
        <dbReference type="ARBA" id="ARBA00022448"/>
    </source>
</evidence>
<dbReference type="PANTHER" id="PTHR42939">
    <property type="entry name" value="ABC TRANSPORTER ATP-BINDING PROTEIN ALBC-RELATED"/>
    <property type="match status" value="1"/>
</dbReference>
<dbReference type="GO" id="GO:0005524">
    <property type="term" value="F:ATP binding"/>
    <property type="evidence" value="ECO:0007669"/>
    <property type="project" value="UniProtKB-KW"/>
</dbReference>
<dbReference type="InterPro" id="IPR051782">
    <property type="entry name" value="ABC_Transporter_VariousFunc"/>
</dbReference>
<keyword evidence="6" id="KW-1185">Reference proteome</keyword>
<dbReference type="InterPro" id="IPR027417">
    <property type="entry name" value="P-loop_NTPase"/>
</dbReference>
<dbReference type="CDD" id="cd03230">
    <property type="entry name" value="ABC_DR_subfamily_A"/>
    <property type="match status" value="1"/>
</dbReference>
<evidence type="ECO:0000313" key="5">
    <source>
        <dbReference type="EMBL" id="WAM34143.1"/>
    </source>
</evidence>
<dbReference type="InterPro" id="IPR003439">
    <property type="entry name" value="ABC_transporter-like_ATP-bd"/>
</dbReference>
<sequence>MYPIETIELTKIYRKTSQGIEGIEKISLKLSEGQILSLLGPNGAGKTTFIKIITSQILPDSGEVFIYGNPLCKIIKESQILIRQQIGYLPETPFFYAKLTGWEFARFMESIYNCPLEEGGSLSFHSIADAFNLTSHLNKLIASYSQGMLRKLVLCFAITFGKKIIILDEPSNGLDPDSYLTLKDILRECRAQKRAILLSTHHLSLAQEIADEIAIFHQGHIKCKVKNDGSVEVLYKKIIHEVKNIE</sequence>
<dbReference type="EMBL" id="CP113865">
    <property type="protein sequence ID" value="WAM34143.1"/>
    <property type="molecule type" value="Genomic_DNA"/>
</dbReference>
<name>A0ABY7BMR1_9FIRM</name>
<protein>
    <submittedName>
        <fullName evidence="5">ABC transporter ATP-binding protein</fullName>
    </submittedName>
</protein>
<gene>
    <name evidence="5" type="ORF">OTK00_000315</name>
</gene>
<evidence type="ECO:0000313" key="6">
    <source>
        <dbReference type="Proteomes" id="UP001164909"/>
    </source>
</evidence>
<keyword evidence="2" id="KW-0547">Nucleotide-binding</keyword>